<evidence type="ECO:0008006" key="5">
    <source>
        <dbReference type="Google" id="ProtNLM"/>
    </source>
</evidence>
<sequence length="412" mass="43827">MTELLVLIGEKIISLFVGVIITIAGVFSINTDMSSTRIVYTPDISLKEQKRTALFGESFTMQATSTEPKNGVLKSNTDGLAPEVEKDEKGSIGTEESVYADSFSTIIKKTQELVADTSRTMRDISAYNEAPLIDADKLNTLIRPAVVNLYCTARANGDMEPISGSGVLIDSRGIILTNAHVAQYFLLDTDGNGIVSCVVRVAGSYSKVYRAQPLYISSEWIRENTGVITGQKDGGTGENDYGFLIITGPVSDAESRPDAFVSILPELSEHEIQKDSYALLASYPAELLGGVSVNRDLSLLSSIGEITGFLTFNGVPSENLDAIEVSGNILSQRGSSGGALISLRTGKLIGIISVSSKGDTTESRILRAITPSHINRALALEAGVGLPSVISGDIFEASGVFLSGTGKELREI</sequence>
<dbReference type="SUPFAM" id="SSF50494">
    <property type="entry name" value="Trypsin-like serine proteases"/>
    <property type="match status" value="1"/>
</dbReference>
<evidence type="ECO:0000313" key="4">
    <source>
        <dbReference type="Proteomes" id="UP000230638"/>
    </source>
</evidence>
<evidence type="ECO:0000256" key="1">
    <source>
        <dbReference type="SAM" id="MobiDB-lite"/>
    </source>
</evidence>
<evidence type="ECO:0000256" key="2">
    <source>
        <dbReference type="SAM" id="Phobius"/>
    </source>
</evidence>
<reference evidence="3 4" key="1">
    <citation type="submission" date="2017-09" db="EMBL/GenBank/DDBJ databases">
        <title>Depth-based differentiation of microbial function through sediment-hosted aquifers and enrichment of novel symbionts in the deep terrestrial subsurface.</title>
        <authorList>
            <person name="Probst A.J."/>
            <person name="Ladd B."/>
            <person name="Jarett J.K."/>
            <person name="Geller-Mcgrath D.E."/>
            <person name="Sieber C.M."/>
            <person name="Emerson J.B."/>
            <person name="Anantharaman K."/>
            <person name="Thomas B.C."/>
            <person name="Malmstrom R."/>
            <person name="Stieglmeier M."/>
            <person name="Klingl A."/>
            <person name="Woyke T."/>
            <person name="Ryan C.M."/>
            <person name="Banfield J.F."/>
        </authorList>
    </citation>
    <scope>NUCLEOTIDE SEQUENCE [LARGE SCALE GENOMIC DNA]</scope>
    <source>
        <strain evidence="3">CG22_combo_CG10-13_8_21_14_all_47_15</strain>
    </source>
</reference>
<dbReference type="AlphaFoldDB" id="A0A2H0CUM9"/>
<keyword evidence="2" id="KW-1133">Transmembrane helix</keyword>
<dbReference type="Proteomes" id="UP000230638">
    <property type="component" value="Unassembled WGS sequence"/>
</dbReference>
<accession>A0A2H0CUM9</accession>
<feature type="compositionally biased region" description="Polar residues" evidence="1">
    <location>
        <begin position="68"/>
        <end position="78"/>
    </location>
</feature>
<keyword evidence="2" id="KW-0472">Membrane</keyword>
<name>A0A2H0CUM9_9BACT</name>
<gene>
    <name evidence="3" type="ORF">COW88_01855</name>
</gene>
<proteinExistence type="predicted"/>
<protein>
    <recommendedName>
        <fullName evidence="5">Serine protease</fullName>
    </recommendedName>
</protein>
<dbReference type="InterPro" id="IPR009003">
    <property type="entry name" value="Peptidase_S1_PA"/>
</dbReference>
<feature type="transmembrane region" description="Helical" evidence="2">
    <location>
        <begin position="12"/>
        <end position="29"/>
    </location>
</feature>
<dbReference type="Gene3D" id="2.40.10.10">
    <property type="entry name" value="Trypsin-like serine proteases"/>
    <property type="match status" value="1"/>
</dbReference>
<feature type="non-terminal residue" evidence="3">
    <location>
        <position position="412"/>
    </location>
</feature>
<comment type="caution">
    <text evidence="3">The sequence shown here is derived from an EMBL/GenBank/DDBJ whole genome shotgun (WGS) entry which is preliminary data.</text>
</comment>
<organism evidence="3 4">
    <name type="scientific">Candidatus Lloydbacteria bacterium CG22_combo_CG10-13_8_21_14_all_47_15</name>
    <dbReference type="NCBI Taxonomy" id="1974635"/>
    <lineage>
        <taxon>Bacteria</taxon>
        <taxon>Candidatus Lloydiibacteriota</taxon>
    </lineage>
</organism>
<keyword evidence="2" id="KW-0812">Transmembrane</keyword>
<feature type="region of interest" description="Disordered" evidence="1">
    <location>
        <begin position="68"/>
        <end position="88"/>
    </location>
</feature>
<dbReference type="Pfam" id="PF13365">
    <property type="entry name" value="Trypsin_2"/>
    <property type="match status" value="1"/>
</dbReference>
<evidence type="ECO:0000313" key="3">
    <source>
        <dbReference type="EMBL" id="PIP73451.1"/>
    </source>
</evidence>
<dbReference type="InterPro" id="IPR043504">
    <property type="entry name" value="Peptidase_S1_PA_chymotrypsin"/>
</dbReference>
<dbReference type="EMBL" id="PCTL01000020">
    <property type="protein sequence ID" value="PIP73451.1"/>
    <property type="molecule type" value="Genomic_DNA"/>
</dbReference>